<organism evidence="2 3">
    <name type="scientific">Panagrellus redivivus</name>
    <name type="common">Microworm</name>
    <dbReference type="NCBI Taxonomy" id="6233"/>
    <lineage>
        <taxon>Eukaryota</taxon>
        <taxon>Metazoa</taxon>
        <taxon>Ecdysozoa</taxon>
        <taxon>Nematoda</taxon>
        <taxon>Chromadorea</taxon>
        <taxon>Rhabditida</taxon>
        <taxon>Tylenchina</taxon>
        <taxon>Panagrolaimomorpha</taxon>
        <taxon>Panagrolaimoidea</taxon>
        <taxon>Panagrolaimidae</taxon>
        <taxon>Panagrellus</taxon>
    </lineage>
</organism>
<name>A0A7E4W5K6_PANRE</name>
<evidence type="ECO:0000313" key="2">
    <source>
        <dbReference type="Proteomes" id="UP000492821"/>
    </source>
</evidence>
<reference evidence="3" key="2">
    <citation type="submission" date="2020-10" db="UniProtKB">
        <authorList>
            <consortium name="WormBaseParasite"/>
        </authorList>
    </citation>
    <scope>IDENTIFICATION</scope>
</reference>
<evidence type="ECO:0000313" key="3">
    <source>
        <dbReference type="WBParaSite" id="Pan_g7833.t1"/>
    </source>
</evidence>
<accession>A0A7E4W5K6</accession>
<dbReference type="AlphaFoldDB" id="A0A7E4W5K6"/>
<proteinExistence type="predicted"/>
<reference evidence="2" key="1">
    <citation type="journal article" date="2013" name="Genetics">
        <title>The draft genome and transcriptome of Panagrellus redivivus are shaped by the harsh demands of a free-living lifestyle.</title>
        <authorList>
            <person name="Srinivasan J."/>
            <person name="Dillman A.R."/>
            <person name="Macchietto M.G."/>
            <person name="Heikkinen L."/>
            <person name="Lakso M."/>
            <person name="Fracchia K.M."/>
            <person name="Antoshechkin I."/>
            <person name="Mortazavi A."/>
            <person name="Wong G."/>
            <person name="Sternberg P.W."/>
        </authorList>
    </citation>
    <scope>NUCLEOTIDE SEQUENCE [LARGE SCALE GENOMIC DNA]</scope>
    <source>
        <strain evidence="2">MT8872</strain>
    </source>
</reference>
<evidence type="ECO:0000256" key="1">
    <source>
        <dbReference type="SAM" id="MobiDB-lite"/>
    </source>
</evidence>
<protein>
    <submittedName>
        <fullName evidence="3">Uncharacterized protein</fullName>
    </submittedName>
</protein>
<feature type="region of interest" description="Disordered" evidence="1">
    <location>
        <begin position="1"/>
        <end position="22"/>
    </location>
</feature>
<dbReference type="WBParaSite" id="Pan_g7833.t1">
    <property type="protein sequence ID" value="Pan_g7833.t1"/>
    <property type="gene ID" value="Pan_g7833"/>
</dbReference>
<keyword evidence="2" id="KW-1185">Reference proteome</keyword>
<dbReference type="Proteomes" id="UP000492821">
    <property type="component" value="Unassembled WGS sequence"/>
</dbReference>
<sequence>MRINDSPIVAKQAANRTQKEAVTPTCRHSVSVLQKPQQNDENITVSEICHSNVTFASQKNSNRHAGITLR</sequence>